<evidence type="ECO:0000313" key="3">
    <source>
        <dbReference type="Proteomes" id="UP001501581"/>
    </source>
</evidence>
<feature type="transmembrane region" description="Helical" evidence="1">
    <location>
        <begin position="12"/>
        <end position="30"/>
    </location>
</feature>
<keyword evidence="1" id="KW-0472">Membrane</keyword>
<keyword evidence="1" id="KW-1133">Transmembrane helix</keyword>
<evidence type="ECO:0000313" key="2">
    <source>
        <dbReference type="EMBL" id="GAA1114639.1"/>
    </source>
</evidence>
<comment type="caution">
    <text evidence="2">The sequence shown here is derived from an EMBL/GenBank/DDBJ whole genome shotgun (WGS) entry which is preliminary data.</text>
</comment>
<dbReference type="RefSeq" id="WP_343996838.1">
    <property type="nucleotide sequence ID" value="NZ_BAAALG010000017.1"/>
</dbReference>
<keyword evidence="1" id="KW-0812">Transmembrane</keyword>
<feature type="transmembrane region" description="Helical" evidence="1">
    <location>
        <begin position="42"/>
        <end position="60"/>
    </location>
</feature>
<gene>
    <name evidence="2" type="ORF">GCM10009668_41510</name>
</gene>
<evidence type="ECO:0000256" key="1">
    <source>
        <dbReference type="SAM" id="Phobius"/>
    </source>
</evidence>
<protein>
    <submittedName>
        <fullName evidence="2">Uncharacterized protein</fullName>
    </submittedName>
</protein>
<organism evidence="2 3">
    <name type="scientific">Nocardioides dubius</name>
    <dbReference type="NCBI Taxonomy" id="317019"/>
    <lineage>
        <taxon>Bacteria</taxon>
        <taxon>Bacillati</taxon>
        <taxon>Actinomycetota</taxon>
        <taxon>Actinomycetes</taxon>
        <taxon>Propionibacteriales</taxon>
        <taxon>Nocardioidaceae</taxon>
        <taxon>Nocardioides</taxon>
    </lineage>
</organism>
<proteinExistence type="predicted"/>
<sequence length="100" mass="10491">MRDTLNPASGPVLALAALIVSPALWHGMVGGDLPLDVALSRYLLAVVGCWLALEVFVQFLPAPATARERADGDATVIDDTSVLPQIPAETAEYATDPYAS</sequence>
<name>A0ABP4EMZ2_9ACTN</name>
<dbReference type="EMBL" id="BAAALG010000017">
    <property type="protein sequence ID" value="GAA1114639.1"/>
    <property type="molecule type" value="Genomic_DNA"/>
</dbReference>
<dbReference type="Proteomes" id="UP001501581">
    <property type="component" value="Unassembled WGS sequence"/>
</dbReference>
<reference evidence="3" key="1">
    <citation type="journal article" date="2019" name="Int. J. Syst. Evol. Microbiol.">
        <title>The Global Catalogue of Microorganisms (GCM) 10K type strain sequencing project: providing services to taxonomists for standard genome sequencing and annotation.</title>
        <authorList>
            <consortium name="The Broad Institute Genomics Platform"/>
            <consortium name="The Broad Institute Genome Sequencing Center for Infectious Disease"/>
            <person name="Wu L."/>
            <person name="Ma J."/>
        </authorList>
    </citation>
    <scope>NUCLEOTIDE SEQUENCE [LARGE SCALE GENOMIC DNA]</scope>
    <source>
        <strain evidence="3">JCM 13008</strain>
    </source>
</reference>
<keyword evidence="3" id="KW-1185">Reference proteome</keyword>
<accession>A0ABP4EMZ2</accession>